<reference evidence="4" key="1">
    <citation type="submission" date="2023-10" db="EMBL/GenBank/DDBJ databases">
        <authorList>
            <person name="Noh H."/>
        </authorList>
    </citation>
    <scope>NUCLEOTIDE SEQUENCE</scope>
    <source>
        <strain evidence="4">DUCC4014</strain>
    </source>
</reference>
<dbReference type="AlphaFoldDB" id="A0AAF1BL72"/>
<keyword evidence="1 2" id="KW-0732">Signal</keyword>
<feature type="domain" description="Yeast cell wall synthesis Kre9/Knh1-like N-terminal" evidence="3">
    <location>
        <begin position="26"/>
        <end position="112"/>
    </location>
</feature>
<dbReference type="RefSeq" id="XP_062630788.1">
    <property type="nucleotide sequence ID" value="XM_062774804.1"/>
</dbReference>
<organism evidence="4 5">
    <name type="scientific">Vanrija pseudolonga</name>
    <dbReference type="NCBI Taxonomy" id="143232"/>
    <lineage>
        <taxon>Eukaryota</taxon>
        <taxon>Fungi</taxon>
        <taxon>Dikarya</taxon>
        <taxon>Basidiomycota</taxon>
        <taxon>Agaricomycotina</taxon>
        <taxon>Tremellomycetes</taxon>
        <taxon>Trichosporonales</taxon>
        <taxon>Trichosporonaceae</taxon>
        <taxon>Vanrija</taxon>
    </lineage>
</organism>
<dbReference type="GeneID" id="87811441"/>
<evidence type="ECO:0000256" key="1">
    <source>
        <dbReference type="ARBA" id="ARBA00022729"/>
    </source>
</evidence>
<proteinExistence type="predicted"/>
<evidence type="ECO:0000256" key="2">
    <source>
        <dbReference type="SAM" id="SignalP"/>
    </source>
</evidence>
<dbReference type="GO" id="GO:0042546">
    <property type="term" value="P:cell wall biogenesis"/>
    <property type="evidence" value="ECO:0007669"/>
    <property type="project" value="InterPro"/>
</dbReference>
<feature type="signal peptide" evidence="2">
    <location>
        <begin position="1"/>
        <end position="19"/>
    </location>
</feature>
<dbReference type="InterPro" id="IPR018466">
    <property type="entry name" value="Kre9/Knh1-like_N"/>
</dbReference>
<feature type="chain" id="PRO_5041926061" description="Yeast cell wall synthesis Kre9/Knh1-like N-terminal domain-containing protein" evidence="2">
    <location>
        <begin position="20"/>
        <end position="207"/>
    </location>
</feature>
<accession>A0AAF1BL72</accession>
<evidence type="ECO:0000313" key="5">
    <source>
        <dbReference type="Proteomes" id="UP000827549"/>
    </source>
</evidence>
<dbReference type="Proteomes" id="UP000827549">
    <property type="component" value="Chromosome 6"/>
</dbReference>
<evidence type="ECO:0000259" key="3">
    <source>
        <dbReference type="Pfam" id="PF10342"/>
    </source>
</evidence>
<sequence>MLLSALATTLLALASPASAAIFTARPANSTIGRGGEEFTLKWMDDGKAPSLADIGVARIDLCVGGRTNNAVVQQITPGVDLGKQPNITFVVNPSIGENGQYYLFKYTSASNNVVEGKAYEQFSARFFMQNMTGSFSGEQSALIAAATSGSVQQQPTQAVANTVAVSKSAVAASASASASASSKPSGAEQLAAPAVLAVAAGAIAYLA</sequence>
<evidence type="ECO:0000313" key="4">
    <source>
        <dbReference type="EMBL" id="WOO84762.1"/>
    </source>
</evidence>
<gene>
    <name evidence="4" type="ORF">LOC62_06G008274</name>
</gene>
<dbReference type="Pfam" id="PF10342">
    <property type="entry name" value="Kre9_KNH"/>
    <property type="match status" value="1"/>
</dbReference>
<protein>
    <recommendedName>
        <fullName evidence="3">Yeast cell wall synthesis Kre9/Knh1-like N-terminal domain-containing protein</fullName>
    </recommendedName>
</protein>
<dbReference type="GO" id="GO:0006078">
    <property type="term" value="P:(1-&gt;6)-beta-D-glucan biosynthetic process"/>
    <property type="evidence" value="ECO:0007669"/>
    <property type="project" value="InterPro"/>
</dbReference>
<dbReference type="PANTHER" id="PTHR28154">
    <property type="entry name" value="CELL WALL SYNTHESIS PROTEIN KNH1-RELATED"/>
    <property type="match status" value="1"/>
</dbReference>
<dbReference type="InterPro" id="IPR045328">
    <property type="entry name" value="Kre9/Knh1"/>
</dbReference>
<dbReference type="PANTHER" id="PTHR28154:SF1">
    <property type="entry name" value="CELL WALL SYNTHESIS PROTEIN KNH1-RELATED"/>
    <property type="match status" value="1"/>
</dbReference>
<keyword evidence="5" id="KW-1185">Reference proteome</keyword>
<name>A0AAF1BL72_9TREE</name>
<dbReference type="EMBL" id="CP086719">
    <property type="protein sequence ID" value="WOO84762.1"/>
    <property type="molecule type" value="Genomic_DNA"/>
</dbReference>